<dbReference type="Proteomes" id="UP000649617">
    <property type="component" value="Unassembled WGS sequence"/>
</dbReference>
<dbReference type="InterPro" id="IPR038765">
    <property type="entry name" value="Papain-like_cys_pep_sf"/>
</dbReference>
<feature type="domain" description="USP" evidence="2">
    <location>
        <begin position="742"/>
        <end position="978"/>
    </location>
</feature>
<dbReference type="Pfam" id="PF00078">
    <property type="entry name" value="RVT_1"/>
    <property type="match status" value="1"/>
</dbReference>
<dbReference type="SUPFAM" id="SSF54001">
    <property type="entry name" value="Cysteine proteinases"/>
    <property type="match status" value="1"/>
</dbReference>
<dbReference type="InterPro" id="IPR013087">
    <property type="entry name" value="Znf_C2H2_type"/>
</dbReference>
<gene>
    <name evidence="4" type="ORF">SPIL2461_LOCUS9641</name>
</gene>
<sequence>MPADSKAFLLVLREQIRETILQSLYEVPQYAYRPHMDTNDAILRATYHCNAIRGLLQSTVRNNTARLMGASTPELCGGLLVSLDLAKAFDSVPHQELYFSLLDCGVEYSVAQVLMQVHIQTQCEIVHSKHGRCVGMSRGLRQGCPVAPIMYAAWTRRFSLQLNAAFGEFWSHRHLSIFADDTLVFWPVSSRLALVRAIKEAGTLMQILSFDGMTINYEKSSCLLALAGTRKKQALQAYTEWHQSKECLRLRVGSSQVRIPIVEQLTYLGVQLSYGKFGAQTVQYRVEKANKQFQSLTSVLRSTSKFSKANRLRIYKACVWSSLRYGLLATGINQAGYNQVVTTLCIHLRKVLRVFEHGISNQQVLQQAELDPLAFFRDQAEQLRARIMQDSARSPAVVEPEQQQIQDNHKVVHAICDLQPHLPLLEVDQLHGSFECGRCGLLFATEEGRTMHVKHKHPDLHCQAGIPFSRRAHSLFGLSMCRLCRVHLHDWGSLRKHIASGTCQVLKEAAACGQTIGAVMDMVAEQERLHPPIPPAPLAEVRHVEAHEPWMSSPLPEALADEHLHRRLGQACALCGQRLIGMAKVKSHWQATHPKAWKLAQHRAMGEMQSLKATFTVPCRYCGSHARSSSQHSKQCHVLFQLCAIREVFRAKQIDAVLSESTQVIRRQDKYNPEYLRCEPANTPIGKALRAAIAEPDTCSKAPHAAMAPSRPTETAALRLATTSTRATTAPSGDAMAWTLSAVLSNPNVLCYVNSSMLALLHVGEVTGMQDPNLDRLRHELLQMSASNSSPLLSSLRSFGSIARGWRFNGRQEDAAEFTLHVLTALGLRGLWQSRVDDEGGVRVTDRGTMLYFQLPSVSCTLQDLVEAWTFQQHVYALSGEWDRVPVVLGRYARGRKNQARVIFDGDLQLPVFGHGSDLRQARYRVAAALVHLGDEPNHGHYRALLRYRNRWYYTDDGIASCETQLQGAGQAAASERMDVDAVRTKDDGAGAEDSEFDGRGGKWAKEQTGRGKGRNSGRGGGTAAGDDKQRKDQKWTNWNQSWSGPDSGRDSDRQTIQDLRRQIGALQRLALRHEDAINTLRADCSFVCFLRTHVDASVVEPLAQARSAWAAQKERSPESLTTVLFQCLATELLARTVGLQEESINHLAKVGWFNKETQSWRYLRWSQSEKKLEVDSKPPVPRQLAQDVIQDVVKLSAEEGAIARFYPTRPLQPDLKGEALALLLQFPTRGETADKLISHMNLLCGLAVTQL</sequence>
<protein>
    <recommendedName>
        <fullName evidence="6">LINE-1 reverse transcriptase-like</fullName>
    </recommendedName>
</protein>
<feature type="compositionally biased region" description="Gly residues" evidence="1">
    <location>
        <begin position="1015"/>
        <end position="1024"/>
    </location>
</feature>
<organism evidence="4 5">
    <name type="scientific">Symbiodinium pilosum</name>
    <name type="common">Dinoflagellate</name>
    <dbReference type="NCBI Taxonomy" id="2952"/>
    <lineage>
        <taxon>Eukaryota</taxon>
        <taxon>Sar</taxon>
        <taxon>Alveolata</taxon>
        <taxon>Dinophyceae</taxon>
        <taxon>Suessiales</taxon>
        <taxon>Symbiodiniaceae</taxon>
        <taxon>Symbiodinium</taxon>
    </lineage>
</organism>
<dbReference type="PROSITE" id="PS50878">
    <property type="entry name" value="RT_POL"/>
    <property type="match status" value="1"/>
</dbReference>
<evidence type="ECO:0000313" key="5">
    <source>
        <dbReference type="Proteomes" id="UP000649617"/>
    </source>
</evidence>
<proteinExistence type="predicted"/>
<dbReference type="PANTHER" id="PTHR19446">
    <property type="entry name" value="REVERSE TRANSCRIPTASES"/>
    <property type="match status" value="1"/>
</dbReference>
<comment type="caution">
    <text evidence="4">The sequence shown here is derived from an EMBL/GenBank/DDBJ whole genome shotgun (WGS) entry which is preliminary data.</text>
</comment>
<dbReference type="PROSITE" id="PS50235">
    <property type="entry name" value="USP_3"/>
    <property type="match status" value="1"/>
</dbReference>
<evidence type="ECO:0000259" key="3">
    <source>
        <dbReference type="PROSITE" id="PS50878"/>
    </source>
</evidence>
<dbReference type="CDD" id="cd02257">
    <property type="entry name" value="Peptidase_C19"/>
    <property type="match status" value="1"/>
</dbReference>
<dbReference type="InterPro" id="IPR028889">
    <property type="entry name" value="USP"/>
</dbReference>
<dbReference type="InterPro" id="IPR000477">
    <property type="entry name" value="RT_dom"/>
</dbReference>
<accession>A0A812QLA8</accession>
<evidence type="ECO:0000256" key="1">
    <source>
        <dbReference type="SAM" id="MobiDB-lite"/>
    </source>
</evidence>
<evidence type="ECO:0000313" key="4">
    <source>
        <dbReference type="EMBL" id="CAE7392763.1"/>
    </source>
</evidence>
<feature type="non-terminal residue" evidence="4">
    <location>
        <position position="1"/>
    </location>
</feature>
<feature type="compositionally biased region" description="Basic and acidic residues" evidence="1">
    <location>
        <begin position="1026"/>
        <end position="1035"/>
    </location>
</feature>
<evidence type="ECO:0008006" key="6">
    <source>
        <dbReference type="Google" id="ProtNLM"/>
    </source>
</evidence>
<dbReference type="PROSITE" id="PS00028">
    <property type="entry name" value="ZINC_FINGER_C2H2_1"/>
    <property type="match status" value="1"/>
</dbReference>
<feature type="compositionally biased region" description="Polar residues" evidence="1">
    <location>
        <begin position="1036"/>
        <end position="1045"/>
    </location>
</feature>
<feature type="compositionally biased region" description="Basic and acidic residues" evidence="1">
    <location>
        <begin position="997"/>
        <end position="1010"/>
    </location>
</feature>
<dbReference type="OrthoDB" id="6255742at2759"/>
<name>A0A812QLA8_SYMPI</name>
<dbReference type="AlphaFoldDB" id="A0A812QLA8"/>
<feature type="region of interest" description="Disordered" evidence="1">
    <location>
        <begin position="988"/>
        <end position="1054"/>
    </location>
</feature>
<evidence type="ECO:0000259" key="2">
    <source>
        <dbReference type="PROSITE" id="PS50235"/>
    </source>
</evidence>
<feature type="domain" description="Reverse transcriptase" evidence="3">
    <location>
        <begin position="1"/>
        <end position="272"/>
    </location>
</feature>
<dbReference type="SMART" id="SM00355">
    <property type="entry name" value="ZnF_C2H2"/>
    <property type="match status" value="2"/>
</dbReference>
<dbReference type="Gene3D" id="3.90.70.10">
    <property type="entry name" value="Cysteine proteinases"/>
    <property type="match status" value="1"/>
</dbReference>
<keyword evidence="5" id="KW-1185">Reference proteome</keyword>
<dbReference type="EMBL" id="CAJNIZ010017031">
    <property type="protein sequence ID" value="CAE7392763.1"/>
    <property type="molecule type" value="Genomic_DNA"/>
</dbReference>
<reference evidence="4" key="1">
    <citation type="submission" date="2021-02" db="EMBL/GenBank/DDBJ databases">
        <authorList>
            <person name="Dougan E. K."/>
            <person name="Rhodes N."/>
            <person name="Thang M."/>
            <person name="Chan C."/>
        </authorList>
    </citation>
    <scope>NUCLEOTIDE SEQUENCE</scope>
</reference>